<gene>
    <name evidence="1" type="ORF">BECKH772A_GA0070896_100775</name>
    <name evidence="2" type="ORF">BECKH772B_GA0070898_100795</name>
    <name evidence="3" type="ORF">BECKH772C_GA0070978_100755</name>
</gene>
<dbReference type="Pfam" id="PF12784">
    <property type="entry name" value="PDDEXK_2"/>
    <property type="match status" value="1"/>
</dbReference>
<sequence length="287" mass="33420">MSRYLNPYTDFGFKKLFGEEGSKDLLVDFLNQLLPARHQVAQLHFRNTEQLPDMPQERKAIFDISCVSLEGEHFIVEMQKAKLHFFKDRSLFYATFPLREQAKKGEWSFHLTPVYFIAILGFEYDEAEERRRLLREVALRDQDGALFSDKLHFRFLQMPLFRKQEHELENHFDKWLYFLKNLENLDEIPGILDEPVFQKAFQIAELANLSPDQHTAYEQGLLDYWTTKAAFDTARAEGREKGREEGIKAGKEEGKKEIAAALKQKGLPLEQIVEITGLTANMIGDLS</sequence>
<dbReference type="NCBIfam" id="TIGR01784">
    <property type="entry name" value="T_den_put_tspse"/>
    <property type="match status" value="1"/>
</dbReference>
<dbReference type="PANTHER" id="PTHR41317">
    <property type="entry name" value="PD-(D_E)XK NUCLEASE FAMILY TRANSPOSASE"/>
    <property type="match status" value="1"/>
</dbReference>
<dbReference type="EMBL" id="CAADFG010000077">
    <property type="protein sequence ID" value="VFJ94748.1"/>
    <property type="molecule type" value="Genomic_DNA"/>
</dbReference>
<proteinExistence type="predicted"/>
<reference evidence="1" key="1">
    <citation type="submission" date="2019-02" db="EMBL/GenBank/DDBJ databases">
        <authorList>
            <person name="Gruber-Vodicka R. H."/>
            <person name="Seah K. B. B."/>
        </authorList>
    </citation>
    <scope>NUCLEOTIDE SEQUENCE</scope>
    <source>
        <strain evidence="3">BECK_SA2B12</strain>
        <strain evidence="1">BECK_SA2B15</strain>
        <strain evidence="2">BECK_SA2B20</strain>
    </source>
</reference>
<name>A0A450UQB6_9GAMM</name>
<evidence type="ECO:0000313" key="2">
    <source>
        <dbReference type="EMBL" id="VFJ95641.1"/>
    </source>
</evidence>
<dbReference type="InterPro" id="IPR010106">
    <property type="entry name" value="RpnA"/>
</dbReference>
<accession>A0A450UQB6</accession>
<evidence type="ECO:0000313" key="1">
    <source>
        <dbReference type="EMBL" id="VFJ94748.1"/>
    </source>
</evidence>
<evidence type="ECO:0000313" key="3">
    <source>
        <dbReference type="EMBL" id="VFK01882.1"/>
    </source>
</evidence>
<protein>
    <recommendedName>
        <fullName evidence="4">Rpn family recombination-promoting nuclease/putative transposase</fullName>
    </recommendedName>
</protein>
<dbReference type="EMBL" id="CAADFI010000079">
    <property type="protein sequence ID" value="VFJ95641.1"/>
    <property type="molecule type" value="Genomic_DNA"/>
</dbReference>
<dbReference type="AlphaFoldDB" id="A0A450UQB6"/>
<dbReference type="EMBL" id="CAADFJ010000075">
    <property type="protein sequence ID" value="VFK01882.1"/>
    <property type="molecule type" value="Genomic_DNA"/>
</dbReference>
<evidence type="ECO:0008006" key="4">
    <source>
        <dbReference type="Google" id="ProtNLM"/>
    </source>
</evidence>
<organism evidence="1">
    <name type="scientific">Candidatus Kentrum eta</name>
    <dbReference type="NCBI Taxonomy" id="2126337"/>
    <lineage>
        <taxon>Bacteria</taxon>
        <taxon>Pseudomonadati</taxon>
        <taxon>Pseudomonadota</taxon>
        <taxon>Gammaproteobacteria</taxon>
        <taxon>Candidatus Kentrum</taxon>
    </lineage>
</organism>
<dbReference type="PANTHER" id="PTHR41317:SF1">
    <property type="entry name" value="PD-(D_E)XK NUCLEASE FAMILY TRANSPOSASE"/>
    <property type="match status" value="1"/>
</dbReference>